<protein>
    <submittedName>
        <fullName evidence="4">LytR/AlgR family response regulator transcription factor</fullName>
    </submittedName>
</protein>
<dbReference type="Proteomes" id="UP001595526">
    <property type="component" value="Unassembled WGS sequence"/>
</dbReference>
<dbReference type="PANTHER" id="PTHR37299:SF1">
    <property type="entry name" value="STAGE 0 SPORULATION PROTEIN A HOMOLOG"/>
    <property type="match status" value="1"/>
</dbReference>
<sequence>MNIVIIEDEKLTAKDLEDVILEVAPSSNIVAALHSVKQGIDYFRQHPFPDLIFSDIQLGDGLSFDIFHAVEISTPIVFCTAYDEYALQAFRLNGVDYVLKPFTPEAVKAALDKYNGLSNAFSGSGNAILEIQRLLDEMKPAKSSSILVNHKEKIIPVKVDDIAVFYIENQVTYLTNFAGKTYFLNKTLDQIEQMCGKKFFRANRQFLINRDAVGDASHHLSRKFSVRLTIPFEHSITISKEKLSEFLAWLAQ</sequence>
<dbReference type="InterPro" id="IPR046947">
    <property type="entry name" value="LytR-like"/>
</dbReference>
<dbReference type="PANTHER" id="PTHR37299">
    <property type="entry name" value="TRANSCRIPTIONAL REGULATOR-RELATED"/>
    <property type="match status" value="1"/>
</dbReference>
<dbReference type="InterPro" id="IPR001789">
    <property type="entry name" value="Sig_transdc_resp-reg_receiver"/>
</dbReference>
<accession>A0ABV7JEK6</accession>
<dbReference type="InterPro" id="IPR011006">
    <property type="entry name" value="CheY-like_superfamily"/>
</dbReference>
<reference evidence="5" key="1">
    <citation type="journal article" date="2019" name="Int. J. Syst. Evol. Microbiol.">
        <title>The Global Catalogue of Microorganisms (GCM) 10K type strain sequencing project: providing services to taxonomists for standard genome sequencing and annotation.</title>
        <authorList>
            <consortium name="The Broad Institute Genomics Platform"/>
            <consortium name="The Broad Institute Genome Sequencing Center for Infectious Disease"/>
            <person name="Wu L."/>
            <person name="Ma J."/>
        </authorList>
    </citation>
    <scope>NUCLEOTIDE SEQUENCE [LARGE SCALE GENOMIC DNA]</scope>
    <source>
        <strain evidence="5">KCTC 52416</strain>
    </source>
</reference>
<keyword evidence="5" id="KW-1185">Reference proteome</keyword>
<dbReference type="Gene3D" id="3.40.50.2300">
    <property type="match status" value="1"/>
</dbReference>
<dbReference type="Pfam" id="PF00072">
    <property type="entry name" value="Response_reg"/>
    <property type="match status" value="1"/>
</dbReference>
<organism evidence="4 5">
    <name type="scientific">Parapedobacter deserti</name>
    <dbReference type="NCBI Taxonomy" id="1912957"/>
    <lineage>
        <taxon>Bacteria</taxon>
        <taxon>Pseudomonadati</taxon>
        <taxon>Bacteroidota</taxon>
        <taxon>Sphingobacteriia</taxon>
        <taxon>Sphingobacteriales</taxon>
        <taxon>Sphingobacteriaceae</taxon>
        <taxon>Parapedobacter</taxon>
    </lineage>
</organism>
<evidence type="ECO:0000313" key="4">
    <source>
        <dbReference type="EMBL" id="MFC3196501.1"/>
    </source>
</evidence>
<proteinExistence type="predicted"/>
<name>A0ABV7JEK6_9SPHI</name>
<dbReference type="SMART" id="SM00448">
    <property type="entry name" value="REC"/>
    <property type="match status" value="1"/>
</dbReference>
<feature type="domain" description="Response regulatory" evidence="2">
    <location>
        <begin position="2"/>
        <end position="115"/>
    </location>
</feature>
<dbReference type="PROSITE" id="PS50930">
    <property type="entry name" value="HTH_LYTTR"/>
    <property type="match status" value="1"/>
</dbReference>
<dbReference type="Gene3D" id="2.40.50.1020">
    <property type="entry name" value="LytTr DNA-binding domain"/>
    <property type="match status" value="1"/>
</dbReference>
<feature type="domain" description="HTH LytTR-type" evidence="3">
    <location>
        <begin position="146"/>
        <end position="252"/>
    </location>
</feature>
<feature type="modified residue" description="4-aspartylphosphate" evidence="1">
    <location>
        <position position="55"/>
    </location>
</feature>
<keyword evidence="1" id="KW-0597">Phosphoprotein</keyword>
<dbReference type="SMART" id="SM00850">
    <property type="entry name" value="LytTR"/>
    <property type="match status" value="1"/>
</dbReference>
<dbReference type="PROSITE" id="PS50110">
    <property type="entry name" value="RESPONSE_REGULATORY"/>
    <property type="match status" value="1"/>
</dbReference>
<dbReference type="RefSeq" id="WP_379019274.1">
    <property type="nucleotide sequence ID" value="NZ_JBHRTA010000008.1"/>
</dbReference>
<gene>
    <name evidence="4" type="ORF">ACFOET_02620</name>
</gene>
<dbReference type="InterPro" id="IPR007492">
    <property type="entry name" value="LytTR_DNA-bd_dom"/>
</dbReference>
<dbReference type="EMBL" id="JBHRTA010000008">
    <property type="protein sequence ID" value="MFC3196501.1"/>
    <property type="molecule type" value="Genomic_DNA"/>
</dbReference>
<evidence type="ECO:0000259" key="2">
    <source>
        <dbReference type="PROSITE" id="PS50110"/>
    </source>
</evidence>
<evidence type="ECO:0000313" key="5">
    <source>
        <dbReference type="Proteomes" id="UP001595526"/>
    </source>
</evidence>
<evidence type="ECO:0000256" key="1">
    <source>
        <dbReference type="PROSITE-ProRule" id="PRU00169"/>
    </source>
</evidence>
<dbReference type="Pfam" id="PF04397">
    <property type="entry name" value="LytTR"/>
    <property type="match status" value="1"/>
</dbReference>
<dbReference type="SUPFAM" id="SSF52172">
    <property type="entry name" value="CheY-like"/>
    <property type="match status" value="1"/>
</dbReference>
<comment type="caution">
    <text evidence="4">The sequence shown here is derived from an EMBL/GenBank/DDBJ whole genome shotgun (WGS) entry which is preliminary data.</text>
</comment>
<evidence type="ECO:0000259" key="3">
    <source>
        <dbReference type="PROSITE" id="PS50930"/>
    </source>
</evidence>